<proteinExistence type="predicted"/>
<sequence>MHVFSSLSSRTQSLRELQLGFFLLIFSYPILAGTSFGPSSPHLPVSYPCGNFSWAFSSSSSRILSLRELHSGLLLLIFPYLILAGTSVGLSPLHLPESYLCGNFSWAFPPHLLVSYSCGNFIRAFFSSSSRILFLRELHSSFLLLFFPYPIFAGTSFGLSLHLPVGK</sequence>
<keyword evidence="3" id="KW-1185">Reference proteome</keyword>
<dbReference type="EMBL" id="LQYN01000064">
    <property type="protein sequence ID" value="KYD04123.1"/>
    <property type="molecule type" value="Genomic_DNA"/>
</dbReference>
<reference evidence="2 3" key="1">
    <citation type="submission" date="2016-01" db="EMBL/GenBank/DDBJ databases">
        <title>Genome Sequences of Twelve Sporeforming Bacillus Species Isolated from Foods.</title>
        <authorList>
            <person name="Berendsen E.M."/>
            <person name="Wells-Bennik M.H."/>
            <person name="Krawcyk A.O."/>
            <person name="De Jong A."/>
            <person name="Holsappel S."/>
            <person name="Eijlander R.T."/>
            <person name="Kuipers O.P."/>
        </authorList>
    </citation>
    <scope>NUCLEOTIDE SEQUENCE [LARGE SCALE GENOMIC DNA]</scope>
    <source>
        <strain evidence="2 3">B4102</strain>
    </source>
</reference>
<name>A0A150KVM1_9BACI</name>
<organism evidence="2 3">
    <name type="scientific">Heyndrickxia sporothermodurans</name>
    <dbReference type="NCBI Taxonomy" id="46224"/>
    <lineage>
        <taxon>Bacteria</taxon>
        <taxon>Bacillati</taxon>
        <taxon>Bacillota</taxon>
        <taxon>Bacilli</taxon>
        <taxon>Bacillales</taxon>
        <taxon>Bacillaceae</taxon>
        <taxon>Heyndrickxia</taxon>
    </lineage>
</organism>
<keyword evidence="1" id="KW-0812">Transmembrane</keyword>
<evidence type="ECO:0000313" key="3">
    <source>
        <dbReference type="Proteomes" id="UP000075666"/>
    </source>
</evidence>
<feature type="transmembrane region" description="Helical" evidence="1">
    <location>
        <begin position="21"/>
        <end position="39"/>
    </location>
</feature>
<accession>A0A150KVM1</accession>
<evidence type="ECO:0000256" key="1">
    <source>
        <dbReference type="SAM" id="Phobius"/>
    </source>
</evidence>
<feature type="transmembrane region" description="Helical" evidence="1">
    <location>
        <begin position="113"/>
        <end position="135"/>
    </location>
</feature>
<gene>
    <name evidence="2" type="ORF">B4102_3321</name>
</gene>
<feature type="transmembrane region" description="Helical" evidence="1">
    <location>
        <begin position="72"/>
        <end position="93"/>
    </location>
</feature>
<dbReference type="PATRIC" id="fig|46224.3.peg.3405"/>
<evidence type="ECO:0000313" key="2">
    <source>
        <dbReference type="EMBL" id="KYD04123.1"/>
    </source>
</evidence>
<keyword evidence="1" id="KW-0472">Membrane</keyword>
<dbReference type="Proteomes" id="UP000075666">
    <property type="component" value="Unassembled WGS sequence"/>
</dbReference>
<comment type="caution">
    <text evidence="2">The sequence shown here is derived from an EMBL/GenBank/DDBJ whole genome shotgun (WGS) entry which is preliminary data.</text>
</comment>
<feature type="transmembrane region" description="Helical" evidence="1">
    <location>
        <begin position="142"/>
        <end position="163"/>
    </location>
</feature>
<dbReference type="AlphaFoldDB" id="A0A150KVM1"/>
<keyword evidence="1" id="KW-1133">Transmembrane helix</keyword>
<protein>
    <submittedName>
        <fullName evidence="2">Uncharacterized protein</fullName>
    </submittedName>
</protein>